<keyword evidence="1" id="KW-0812">Transmembrane</keyword>
<accession>A0A5C6RWT3</accession>
<protein>
    <recommendedName>
        <fullName evidence="4">DUF4064 domain-containing protein</fullName>
    </recommendedName>
</protein>
<reference evidence="2 3" key="1">
    <citation type="submission" date="2019-08" db="EMBL/GenBank/DDBJ databases">
        <title>Genome of Vicingus serpentipes NCIMB 15042.</title>
        <authorList>
            <person name="Bowman J.P."/>
        </authorList>
    </citation>
    <scope>NUCLEOTIDE SEQUENCE [LARGE SCALE GENOMIC DNA]</scope>
    <source>
        <strain evidence="2 3">NCIMB 15042</strain>
    </source>
</reference>
<evidence type="ECO:0008006" key="4">
    <source>
        <dbReference type="Google" id="ProtNLM"/>
    </source>
</evidence>
<sequence length="148" mass="15717">MTEESTQVTSEAGKRPVFLTVICILSFIAAGFAIIGYVTALTVMGAAGAAMSAMEGMEGMEGMEALTSAAPSAGMTWAYIIVGFLTTLVSLFGVIKMWKLNKQGFMLYAGASVVSMIMGIIYSGFGVMGLIVPVAFIVMYYLNLKHMH</sequence>
<dbReference type="EMBL" id="VOOS01000001">
    <property type="protein sequence ID" value="TXB66761.1"/>
    <property type="molecule type" value="Genomic_DNA"/>
</dbReference>
<evidence type="ECO:0000313" key="3">
    <source>
        <dbReference type="Proteomes" id="UP000321721"/>
    </source>
</evidence>
<keyword evidence="1" id="KW-1133">Transmembrane helix</keyword>
<evidence type="ECO:0000256" key="1">
    <source>
        <dbReference type="SAM" id="Phobius"/>
    </source>
</evidence>
<proteinExistence type="predicted"/>
<dbReference type="Proteomes" id="UP000321721">
    <property type="component" value="Unassembled WGS sequence"/>
</dbReference>
<name>A0A5C6RWT3_9FLAO</name>
<organism evidence="2 3">
    <name type="scientific">Vicingus serpentipes</name>
    <dbReference type="NCBI Taxonomy" id="1926625"/>
    <lineage>
        <taxon>Bacteria</taxon>
        <taxon>Pseudomonadati</taxon>
        <taxon>Bacteroidota</taxon>
        <taxon>Flavobacteriia</taxon>
        <taxon>Flavobacteriales</taxon>
        <taxon>Vicingaceae</taxon>
        <taxon>Vicingus</taxon>
    </lineage>
</organism>
<evidence type="ECO:0000313" key="2">
    <source>
        <dbReference type="EMBL" id="TXB66761.1"/>
    </source>
</evidence>
<comment type="caution">
    <text evidence="2">The sequence shown here is derived from an EMBL/GenBank/DDBJ whole genome shotgun (WGS) entry which is preliminary data.</text>
</comment>
<dbReference type="OrthoDB" id="1467410at2"/>
<gene>
    <name evidence="2" type="ORF">FRY74_00835</name>
</gene>
<feature type="transmembrane region" description="Helical" evidence="1">
    <location>
        <begin position="74"/>
        <end position="95"/>
    </location>
</feature>
<dbReference type="AlphaFoldDB" id="A0A5C6RWT3"/>
<feature type="transmembrane region" description="Helical" evidence="1">
    <location>
        <begin position="21"/>
        <end position="54"/>
    </location>
</feature>
<keyword evidence="1" id="KW-0472">Membrane</keyword>
<keyword evidence="3" id="KW-1185">Reference proteome</keyword>
<dbReference type="RefSeq" id="WP_147097686.1">
    <property type="nucleotide sequence ID" value="NZ_VOOS01000001.1"/>
</dbReference>
<feature type="transmembrane region" description="Helical" evidence="1">
    <location>
        <begin position="107"/>
        <end position="140"/>
    </location>
</feature>